<protein>
    <recommendedName>
        <fullName evidence="3">Integrase, catalytic region, zinc finger, CCHC-type, peptidase aspartic, catalytic</fullName>
    </recommendedName>
</protein>
<feature type="coiled-coil region" evidence="1">
    <location>
        <begin position="1"/>
        <end position="28"/>
    </location>
</feature>
<accession>A0A699QVA0</accession>
<dbReference type="AlphaFoldDB" id="A0A699QVA0"/>
<organism evidence="2">
    <name type="scientific">Tanacetum cinerariifolium</name>
    <name type="common">Dalmatian daisy</name>
    <name type="synonym">Chrysanthemum cinerariifolium</name>
    <dbReference type="NCBI Taxonomy" id="118510"/>
    <lineage>
        <taxon>Eukaryota</taxon>
        <taxon>Viridiplantae</taxon>
        <taxon>Streptophyta</taxon>
        <taxon>Embryophyta</taxon>
        <taxon>Tracheophyta</taxon>
        <taxon>Spermatophyta</taxon>
        <taxon>Magnoliopsida</taxon>
        <taxon>eudicotyledons</taxon>
        <taxon>Gunneridae</taxon>
        <taxon>Pentapetalae</taxon>
        <taxon>asterids</taxon>
        <taxon>campanulids</taxon>
        <taxon>Asterales</taxon>
        <taxon>Asteraceae</taxon>
        <taxon>Asteroideae</taxon>
        <taxon>Anthemideae</taxon>
        <taxon>Anthemidinae</taxon>
        <taxon>Tanacetum</taxon>
    </lineage>
</organism>
<keyword evidence="1" id="KW-0175">Coiled coil</keyword>
<evidence type="ECO:0000256" key="1">
    <source>
        <dbReference type="SAM" id="Coils"/>
    </source>
</evidence>
<sequence length="128" mass="14564">NHKLESKIVELEFQVVNYEREISHLKTTYKNLFDSIKSNRAHAKLHDLIFENAKLRAQLFENTSVSVKNISGTSVAPHVDKPKLNAVTSLSKKLHVSMPSHSVPQPREFNVVKYRNVIALGMFKINPS</sequence>
<name>A0A699QVA0_TANCI</name>
<reference evidence="2" key="1">
    <citation type="journal article" date="2019" name="Sci. Rep.">
        <title>Draft genome of Tanacetum cinerariifolium, the natural source of mosquito coil.</title>
        <authorList>
            <person name="Yamashiro T."/>
            <person name="Shiraishi A."/>
            <person name="Satake H."/>
            <person name="Nakayama K."/>
        </authorList>
    </citation>
    <scope>NUCLEOTIDE SEQUENCE</scope>
</reference>
<feature type="non-terminal residue" evidence="2">
    <location>
        <position position="1"/>
    </location>
</feature>
<dbReference type="EMBL" id="BKCJ011062402">
    <property type="protein sequence ID" value="GFC77740.1"/>
    <property type="molecule type" value="Genomic_DNA"/>
</dbReference>
<comment type="caution">
    <text evidence="2">The sequence shown here is derived from an EMBL/GenBank/DDBJ whole genome shotgun (WGS) entry which is preliminary data.</text>
</comment>
<gene>
    <name evidence="2" type="ORF">Tci_849710</name>
</gene>
<evidence type="ECO:0008006" key="3">
    <source>
        <dbReference type="Google" id="ProtNLM"/>
    </source>
</evidence>
<proteinExistence type="predicted"/>
<evidence type="ECO:0000313" key="2">
    <source>
        <dbReference type="EMBL" id="GFC77740.1"/>
    </source>
</evidence>